<dbReference type="AlphaFoldDB" id="A0A0Z8LIK1"/>
<evidence type="ECO:0000313" key="3">
    <source>
        <dbReference type="EMBL" id="MDG4526516.1"/>
    </source>
</evidence>
<dbReference type="Proteomes" id="UP000069526">
    <property type="component" value="Unassembled WGS sequence"/>
</dbReference>
<protein>
    <recommendedName>
        <fullName evidence="5">Enterocin A Immunity</fullName>
    </recommendedName>
</protein>
<proteinExistence type="predicted"/>
<name>A0A0Z8LIK1_STRSU</name>
<dbReference type="EMBL" id="JANFMP010000005">
    <property type="protein sequence ID" value="MDG4526516.1"/>
    <property type="molecule type" value="Genomic_DNA"/>
</dbReference>
<dbReference type="Gene3D" id="1.20.1440.50">
    <property type="entry name" value="Ta0600-like"/>
    <property type="match status" value="1"/>
</dbReference>
<dbReference type="InterPro" id="IPR023130">
    <property type="entry name" value="Ta0600-like_sf"/>
</dbReference>
<gene>
    <name evidence="2" type="ORF">ERS132539_00006</name>
    <name evidence="3" type="ORF">NOL13_03655</name>
</gene>
<reference evidence="2 4" key="1">
    <citation type="submission" date="2016-02" db="EMBL/GenBank/DDBJ databases">
        <authorList>
            <consortium name="Pathogen Informatics"/>
        </authorList>
    </citation>
    <scope>NUCLEOTIDE SEQUENCE [LARGE SCALE GENOMIC DNA]</scope>
    <source>
        <strain evidence="2 4">SS1013</strain>
    </source>
</reference>
<evidence type="ECO:0000256" key="1">
    <source>
        <dbReference type="ARBA" id="ARBA00023025"/>
    </source>
</evidence>
<dbReference type="EMBL" id="FIJK01000001">
    <property type="protein sequence ID" value="CYV91140.1"/>
    <property type="molecule type" value="Genomic_DNA"/>
</dbReference>
<keyword evidence="1" id="KW-0079">Bacteriocin immunity</keyword>
<organism evidence="2 4">
    <name type="scientific">Streptococcus suis</name>
    <dbReference type="NCBI Taxonomy" id="1307"/>
    <lineage>
        <taxon>Bacteria</taxon>
        <taxon>Bacillati</taxon>
        <taxon>Bacillota</taxon>
        <taxon>Bacilli</taxon>
        <taxon>Lactobacillales</taxon>
        <taxon>Streptococcaceae</taxon>
        <taxon>Streptococcus</taxon>
    </lineage>
</organism>
<dbReference type="SUPFAM" id="SSF109797">
    <property type="entry name" value="Bacteriocin immunity protein-like"/>
    <property type="match status" value="1"/>
</dbReference>
<dbReference type="GO" id="GO:0030153">
    <property type="term" value="P:bacteriocin immunity"/>
    <property type="evidence" value="ECO:0007669"/>
    <property type="project" value="UniProtKB-KW"/>
</dbReference>
<accession>A0A0Z8LIK1</accession>
<evidence type="ECO:0000313" key="4">
    <source>
        <dbReference type="Proteomes" id="UP000069526"/>
    </source>
</evidence>
<dbReference type="RefSeq" id="WP_029998543.1">
    <property type="nucleotide sequence ID" value="NZ_CEIH01000002.1"/>
</dbReference>
<reference evidence="3" key="2">
    <citation type="submission" date="2022-07" db="EMBL/GenBank/DDBJ databases">
        <title>Whole Genome Sequencing of Streptococcus suis.</title>
        <authorList>
            <person name="Dai X."/>
            <person name="Huang J."/>
            <person name="Wang L."/>
        </authorList>
    </citation>
    <scope>NUCLEOTIDE SEQUENCE</scope>
    <source>
        <strain evidence="3">XNB2</strain>
    </source>
</reference>
<dbReference type="Proteomes" id="UP001152875">
    <property type="component" value="Unassembled WGS sequence"/>
</dbReference>
<evidence type="ECO:0008006" key="5">
    <source>
        <dbReference type="Google" id="ProtNLM"/>
    </source>
</evidence>
<evidence type="ECO:0000313" key="2">
    <source>
        <dbReference type="EMBL" id="CYV91140.1"/>
    </source>
</evidence>
<sequence>MKATCKEFYSHLSAVYQLPEDAITSVLREKVFETAKELEQADNLYLLADRLGRYVTAELTALTCHAPKELVQLSLYIQQLQNHYRIASFIPGKVE</sequence>